<comment type="subunit">
    <text evidence="9">LSm subunits form a heteromer with a doughnut shape.</text>
</comment>
<protein>
    <recommendedName>
        <fullName evidence="9">LSM complex subunit LSM5</fullName>
    </recommendedName>
</protein>
<evidence type="ECO:0000313" key="12">
    <source>
        <dbReference type="Proteomes" id="UP000269721"/>
    </source>
</evidence>
<comment type="subcellular location">
    <subcellularLocation>
        <location evidence="1 9">Nucleus</location>
    </subcellularLocation>
</comment>
<dbReference type="Pfam" id="PF01423">
    <property type="entry name" value="LSM"/>
    <property type="match status" value="2"/>
</dbReference>
<dbReference type="InterPro" id="IPR010920">
    <property type="entry name" value="LSM_dom_sf"/>
</dbReference>
<evidence type="ECO:0000256" key="3">
    <source>
        <dbReference type="ARBA" id="ARBA00022664"/>
    </source>
</evidence>
<dbReference type="GO" id="GO:0003723">
    <property type="term" value="F:RNA binding"/>
    <property type="evidence" value="ECO:0007669"/>
    <property type="project" value="UniProtKB-KW"/>
</dbReference>
<keyword evidence="7 9" id="KW-0539">Nucleus</keyword>
<dbReference type="PANTHER" id="PTHR20971">
    <property type="entry name" value="U6 SNRNA-ASSOCIATED PROTEIN"/>
    <property type="match status" value="1"/>
</dbReference>
<dbReference type="PROSITE" id="PS52002">
    <property type="entry name" value="SM"/>
    <property type="match status" value="1"/>
</dbReference>
<reference evidence="12" key="1">
    <citation type="journal article" date="2018" name="Nat. Microbiol.">
        <title>Leveraging single-cell genomics to expand the fungal tree of life.</title>
        <authorList>
            <person name="Ahrendt S.R."/>
            <person name="Quandt C.A."/>
            <person name="Ciobanu D."/>
            <person name="Clum A."/>
            <person name="Salamov A."/>
            <person name="Andreopoulos B."/>
            <person name="Cheng J.F."/>
            <person name="Woyke T."/>
            <person name="Pelin A."/>
            <person name="Henrissat B."/>
            <person name="Reynolds N.K."/>
            <person name="Benny G.L."/>
            <person name="Smith M.E."/>
            <person name="James T.Y."/>
            <person name="Grigoriev I.V."/>
        </authorList>
    </citation>
    <scope>NUCLEOTIDE SEQUENCE [LARGE SCALE GENOMIC DNA]</scope>
</reference>
<evidence type="ECO:0000256" key="5">
    <source>
        <dbReference type="ARBA" id="ARBA00022884"/>
    </source>
</evidence>
<accession>A0A4V1IQQ7</accession>
<keyword evidence="8 9" id="KW-0687">Ribonucleoprotein</keyword>
<evidence type="ECO:0000256" key="2">
    <source>
        <dbReference type="ARBA" id="ARBA00006850"/>
    </source>
</evidence>
<keyword evidence="5 9" id="KW-0694">RNA-binding</keyword>
<evidence type="ECO:0000256" key="1">
    <source>
        <dbReference type="ARBA" id="ARBA00004123"/>
    </source>
</evidence>
<dbReference type="InterPro" id="IPR033871">
    <property type="entry name" value="LSm5"/>
</dbReference>
<name>A0A4V1IQQ7_9FUNG</name>
<dbReference type="SUPFAM" id="SSF50182">
    <property type="entry name" value="Sm-like ribonucleoproteins"/>
    <property type="match status" value="1"/>
</dbReference>
<evidence type="ECO:0000256" key="7">
    <source>
        <dbReference type="ARBA" id="ARBA00023242"/>
    </source>
</evidence>
<keyword evidence="12" id="KW-1185">Reference proteome</keyword>
<dbReference type="GO" id="GO:0000398">
    <property type="term" value="P:mRNA splicing, via spliceosome"/>
    <property type="evidence" value="ECO:0007669"/>
    <property type="project" value="TreeGrafter"/>
</dbReference>
<evidence type="ECO:0000256" key="4">
    <source>
        <dbReference type="ARBA" id="ARBA00022728"/>
    </source>
</evidence>
<organism evidence="11 12">
    <name type="scientific">Blyttiomyces helicus</name>
    <dbReference type="NCBI Taxonomy" id="388810"/>
    <lineage>
        <taxon>Eukaryota</taxon>
        <taxon>Fungi</taxon>
        <taxon>Fungi incertae sedis</taxon>
        <taxon>Chytridiomycota</taxon>
        <taxon>Chytridiomycota incertae sedis</taxon>
        <taxon>Chytridiomycetes</taxon>
        <taxon>Chytridiomycetes incertae sedis</taxon>
        <taxon>Blyttiomyces</taxon>
    </lineage>
</organism>
<proteinExistence type="inferred from homology"/>
<keyword evidence="6 9" id="KW-0508">mRNA splicing</keyword>
<feature type="domain" description="Sm" evidence="10">
    <location>
        <begin position="20"/>
        <end position="109"/>
    </location>
</feature>
<dbReference type="GO" id="GO:0005681">
    <property type="term" value="C:spliceosomal complex"/>
    <property type="evidence" value="ECO:0007669"/>
    <property type="project" value="UniProtKB-KW"/>
</dbReference>
<dbReference type="EMBL" id="KZ997450">
    <property type="protein sequence ID" value="RKO87397.1"/>
    <property type="molecule type" value="Genomic_DNA"/>
</dbReference>
<evidence type="ECO:0000256" key="6">
    <source>
        <dbReference type="ARBA" id="ARBA00023187"/>
    </source>
</evidence>
<comment type="function">
    <text evidence="9">Plays a role in U6 snRNP assembly and function. Binds to the 3' end of U6 snRNA.</text>
</comment>
<dbReference type="CDD" id="cd01732">
    <property type="entry name" value="LSm5"/>
    <property type="match status" value="1"/>
</dbReference>
<dbReference type="SMART" id="SM00651">
    <property type="entry name" value="Sm"/>
    <property type="match status" value="1"/>
</dbReference>
<dbReference type="OrthoDB" id="429711at2759"/>
<dbReference type="InterPro" id="IPR001163">
    <property type="entry name" value="Sm_dom_euk/arc"/>
</dbReference>
<evidence type="ECO:0000256" key="8">
    <source>
        <dbReference type="ARBA" id="ARBA00023274"/>
    </source>
</evidence>
<keyword evidence="3 9" id="KW-0507">mRNA processing</keyword>
<comment type="similarity">
    <text evidence="2 9">Belongs to the snRNP Sm proteins family.</text>
</comment>
<evidence type="ECO:0000313" key="11">
    <source>
        <dbReference type="EMBL" id="RKO87397.1"/>
    </source>
</evidence>
<dbReference type="GO" id="GO:0005688">
    <property type="term" value="C:U6 snRNP"/>
    <property type="evidence" value="ECO:0007669"/>
    <property type="project" value="TreeGrafter"/>
</dbReference>
<gene>
    <name evidence="9" type="primary">LSM5</name>
    <name evidence="11" type="ORF">BDK51DRAFT_23613</name>
</gene>
<sequence length="115" mass="12347">MSDATNPTSAAAAAKISQLLPLELVDKCIGSRIWVVMKSEKEFVGKLLGFDDYVKASARLILPLPSPADMVLEDVTEYEPTPDGRKSTKIDQILLNGNNICMVGWSGGGGRVEVP</sequence>
<evidence type="ECO:0000259" key="10">
    <source>
        <dbReference type="PROSITE" id="PS52002"/>
    </source>
</evidence>
<evidence type="ECO:0000256" key="9">
    <source>
        <dbReference type="RuleBase" id="RU365055"/>
    </source>
</evidence>
<keyword evidence="4 9" id="KW-0747">Spliceosome</keyword>
<dbReference type="InterPro" id="IPR047575">
    <property type="entry name" value="Sm"/>
</dbReference>
<dbReference type="GO" id="GO:1990726">
    <property type="term" value="C:Lsm1-7-Pat1 complex"/>
    <property type="evidence" value="ECO:0007669"/>
    <property type="project" value="TreeGrafter"/>
</dbReference>
<dbReference type="AlphaFoldDB" id="A0A4V1IQQ7"/>
<dbReference type="Proteomes" id="UP000269721">
    <property type="component" value="Unassembled WGS sequence"/>
</dbReference>
<dbReference type="PANTHER" id="PTHR20971:SF0">
    <property type="entry name" value="U6 SNRNA-ASSOCIATED SM-LIKE PROTEIN LSM5"/>
    <property type="match status" value="1"/>
</dbReference>
<dbReference type="GO" id="GO:0046540">
    <property type="term" value="C:U4/U6 x U5 tri-snRNP complex"/>
    <property type="evidence" value="ECO:0007669"/>
    <property type="project" value="TreeGrafter"/>
</dbReference>
<dbReference type="Gene3D" id="2.30.30.100">
    <property type="match status" value="2"/>
</dbReference>